<sequence length="104" mass="11428">MILSETALETASIAGGRGAWQDDETPARRLDHLRPGESCRVVALLGVGAVRRRLLDMGIVPSVCVEVIRNAPLRDPIEIRVHNTFMTLRRVEANRIEVTAVGES</sequence>
<evidence type="ECO:0000313" key="4">
    <source>
        <dbReference type="Proteomes" id="UP000323886"/>
    </source>
</evidence>
<dbReference type="InterPro" id="IPR038157">
    <property type="entry name" value="FeoA_core_dom"/>
</dbReference>
<dbReference type="AlphaFoldDB" id="A0A5M6I1Z4"/>
<dbReference type="Gene3D" id="2.30.30.90">
    <property type="match status" value="1"/>
</dbReference>
<protein>
    <submittedName>
        <fullName evidence="3">Ferrous iron transport protein A</fullName>
    </submittedName>
</protein>
<dbReference type="PANTHER" id="PTHR42954:SF2">
    <property type="entry name" value="FE(2+) TRANSPORT PROTEIN A"/>
    <property type="match status" value="1"/>
</dbReference>
<evidence type="ECO:0000313" key="3">
    <source>
        <dbReference type="EMBL" id="KAA5602182.1"/>
    </source>
</evidence>
<feature type="domain" description="Ferrous iron transporter FeoA-like" evidence="2">
    <location>
        <begin position="28"/>
        <end position="100"/>
    </location>
</feature>
<accession>A0A5M6I1Z4</accession>
<dbReference type="InterPro" id="IPR052713">
    <property type="entry name" value="FeoA"/>
</dbReference>
<keyword evidence="1" id="KW-0408">Iron</keyword>
<proteinExistence type="predicted"/>
<dbReference type="GO" id="GO:0046914">
    <property type="term" value="F:transition metal ion binding"/>
    <property type="evidence" value="ECO:0007669"/>
    <property type="project" value="InterPro"/>
</dbReference>
<dbReference type="SUPFAM" id="SSF50037">
    <property type="entry name" value="C-terminal domain of transcriptional repressors"/>
    <property type="match status" value="1"/>
</dbReference>
<dbReference type="PANTHER" id="PTHR42954">
    <property type="entry name" value="FE(2+) TRANSPORT PROTEIN A"/>
    <property type="match status" value="1"/>
</dbReference>
<dbReference type="OrthoDB" id="9811076at2"/>
<comment type="caution">
    <text evidence="3">The sequence shown here is derived from an EMBL/GenBank/DDBJ whole genome shotgun (WGS) entry which is preliminary data.</text>
</comment>
<evidence type="ECO:0000256" key="1">
    <source>
        <dbReference type="ARBA" id="ARBA00023004"/>
    </source>
</evidence>
<reference evidence="3 4" key="1">
    <citation type="submission" date="2019-09" db="EMBL/GenBank/DDBJ databases">
        <title>Draft Whole-Genome sequence of Blastochloris sulfoviridis DSM 729.</title>
        <authorList>
            <person name="Meyer T.E."/>
            <person name="Kyndt J.A."/>
        </authorList>
    </citation>
    <scope>NUCLEOTIDE SEQUENCE [LARGE SCALE GENOMIC DNA]</scope>
    <source>
        <strain evidence="3 4">DSM 729</strain>
    </source>
</reference>
<dbReference type="InterPro" id="IPR008988">
    <property type="entry name" value="Transcriptional_repressor_C"/>
</dbReference>
<dbReference type="Proteomes" id="UP000323886">
    <property type="component" value="Unassembled WGS sequence"/>
</dbReference>
<organism evidence="3 4">
    <name type="scientific">Blastochloris sulfoviridis</name>
    <dbReference type="NCBI Taxonomy" id="50712"/>
    <lineage>
        <taxon>Bacteria</taxon>
        <taxon>Pseudomonadati</taxon>
        <taxon>Pseudomonadota</taxon>
        <taxon>Alphaproteobacteria</taxon>
        <taxon>Hyphomicrobiales</taxon>
        <taxon>Blastochloridaceae</taxon>
        <taxon>Blastochloris</taxon>
    </lineage>
</organism>
<dbReference type="InterPro" id="IPR007167">
    <property type="entry name" value="Fe-transptr_FeoA-like"/>
</dbReference>
<dbReference type="SMART" id="SM00899">
    <property type="entry name" value="FeoA"/>
    <property type="match status" value="1"/>
</dbReference>
<name>A0A5M6I1Z4_9HYPH</name>
<keyword evidence="4" id="KW-1185">Reference proteome</keyword>
<evidence type="ECO:0000259" key="2">
    <source>
        <dbReference type="SMART" id="SM00899"/>
    </source>
</evidence>
<gene>
    <name evidence="3" type="ORF">F1193_07340</name>
</gene>
<dbReference type="Pfam" id="PF04023">
    <property type="entry name" value="FeoA"/>
    <property type="match status" value="1"/>
</dbReference>
<dbReference type="EMBL" id="VWPL01000009">
    <property type="protein sequence ID" value="KAA5602182.1"/>
    <property type="molecule type" value="Genomic_DNA"/>
</dbReference>